<proteinExistence type="predicted"/>
<accession>A0A6P1KBN4</accession>
<feature type="region of interest" description="Disordered" evidence="1">
    <location>
        <begin position="33"/>
        <end position="65"/>
    </location>
</feature>
<dbReference type="EMBL" id="CP047226">
    <property type="protein sequence ID" value="QHG08671.1"/>
    <property type="molecule type" value="Genomic_DNA"/>
</dbReference>
<name>A0A6P1KBN4_FAUOS</name>
<evidence type="ECO:0000313" key="2">
    <source>
        <dbReference type="EMBL" id="QHG08671.1"/>
    </source>
</evidence>
<organism evidence="2">
    <name type="scientific">Faucicola osloensis</name>
    <name type="common">Moraxella osloensis</name>
    <dbReference type="NCBI Taxonomy" id="34062"/>
    <lineage>
        <taxon>Bacteria</taxon>
        <taxon>Pseudomonadati</taxon>
        <taxon>Pseudomonadota</taxon>
        <taxon>Gammaproteobacteria</taxon>
        <taxon>Moraxellales</taxon>
        <taxon>Moraxellaceae</taxon>
        <taxon>Faucicola</taxon>
    </lineage>
</organism>
<sequence>MQFPNGVTKSNLIKLGVLGAAYYMLKGRNKTQPTIENKAGNQANNPIPADNDNRAADSTSTKPTKTTAFTMGKELAAKVLGKKF</sequence>
<gene>
    <name evidence="2" type="ORF">GSF12_01345</name>
</gene>
<protein>
    <submittedName>
        <fullName evidence="2">Uncharacterized protein</fullName>
    </submittedName>
</protein>
<feature type="compositionally biased region" description="Polar residues" evidence="1">
    <location>
        <begin position="33"/>
        <end position="45"/>
    </location>
</feature>
<reference evidence="2" key="1">
    <citation type="journal article" date="2020" name="Microbiol. Resour. Announc.">
        <title>Complete Genome Sequence of Moraxella osloensis Strain YV1, Isolated from an Australian Wastewater Treatment Plant.</title>
        <authorList>
            <person name="Batinovic S."/>
            <person name="Rice D.T.F."/>
            <person name="Seviour R.J."/>
            <person name="Petrovski S."/>
        </authorList>
    </citation>
    <scope>NUCLEOTIDE SEQUENCE</scope>
    <source>
        <strain evidence="2">YV1</strain>
    </source>
</reference>
<evidence type="ECO:0000256" key="1">
    <source>
        <dbReference type="SAM" id="MobiDB-lite"/>
    </source>
</evidence>
<dbReference type="AlphaFoldDB" id="A0A6P1KBN4"/>